<evidence type="ECO:0000256" key="1">
    <source>
        <dbReference type="SAM" id="MobiDB-lite"/>
    </source>
</evidence>
<reference evidence="3" key="1">
    <citation type="journal article" date="2011" name="Nat. Genet.">
        <title>The Arabidopsis lyrata genome sequence and the basis of rapid genome size change.</title>
        <authorList>
            <person name="Hu T.T."/>
            <person name="Pattyn P."/>
            <person name="Bakker E.G."/>
            <person name="Cao J."/>
            <person name="Cheng J.-F."/>
            <person name="Clark R.M."/>
            <person name="Fahlgren N."/>
            <person name="Fawcett J.A."/>
            <person name="Grimwood J."/>
            <person name="Gundlach H."/>
            <person name="Haberer G."/>
            <person name="Hollister J.D."/>
            <person name="Ossowski S."/>
            <person name="Ottilar R.P."/>
            <person name="Salamov A.A."/>
            <person name="Schneeberger K."/>
            <person name="Spannagl M."/>
            <person name="Wang X."/>
            <person name="Yang L."/>
            <person name="Nasrallah M.E."/>
            <person name="Bergelson J."/>
            <person name="Carrington J.C."/>
            <person name="Gaut B.S."/>
            <person name="Schmutz J."/>
            <person name="Mayer K.F.X."/>
            <person name="Van de Peer Y."/>
            <person name="Grigoriev I.V."/>
            <person name="Nordborg M."/>
            <person name="Weigel D."/>
            <person name="Guo Y.-L."/>
        </authorList>
    </citation>
    <scope>NUCLEOTIDE SEQUENCE [LARGE SCALE GENOMIC DNA]</scope>
    <source>
        <strain evidence="3">cv. MN47</strain>
    </source>
</reference>
<feature type="compositionally biased region" description="Basic residues" evidence="1">
    <location>
        <begin position="1"/>
        <end position="12"/>
    </location>
</feature>
<evidence type="ECO:0000313" key="3">
    <source>
        <dbReference type="Proteomes" id="UP000008694"/>
    </source>
</evidence>
<dbReference type="HOGENOM" id="CLU_1091256_0_0_1"/>
<organism evidence="3">
    <name type="scientific">Arabidopsis lyrata subsp. lyrata</name>
    <name type="common">Lyre-leaved rock-cress</name>
    <dbReference type="NCBI Taxonomy" id="81972"/>
    <lineage>
        <taxon>Eukaryota</taxon>
        <taxon>Viridiplantae</taxon>
        <taxon>Streptophyta</taxon>
        <taxon>Embryophyta</taxon>
        <taxon>Tracheophyta</taxon>
        <taxon>Spermatophyta</taxon>
        <taxon>Magnoliopsida</taxon>
        <taxon>eudicotyledons</taxon>
        <taxon>Gunneridae</taxon>
        <taxon>Pentapetalae</taxon>
        <taxon>rosids</taxon>
        <taxon>malvids</taxon>
        <taxon>Brassicales</taxon>
        <taxon>Brassicaceae</taxon>
        <taxon>Camelineae</taxon>
        <taxon>Arabidopsis</taxon>
    </lineage>
</organism>
<dbReference type="Gramene" id="Al_scaffold_0001_3257">
    <property type="protein sequence ID" value="Al_scaffold_0001_3257"/>
    <property type="gene ID" value="Al_scaffold_0001_3257"/>
</dbReference>
<sequence length="255" mass="26096">MRNKVSSQKKKSPPAAPLSSPPLREFPASAGAQPPIPSPQSSLPPSQPSIPPPQSSDLLISGRFSSSEASSGSPAKAVAASVLSSKPNVLASPREQSKVTPNPAKSDLKPCCTGTSANAAPPADPVSSVTAKSPDAPWLTAACPRAKAKPKKKVPRSKKSATPPELLLNLPVTSVLLAPSAKGKEIVIGSVLPSPKPALACNVASSSEWIQVKPKSVSKKGISIPASSPTPVQEGLNLFNDLSEKDEQGHSGLLN</sequence>
<name>D7KHE6_ARALL</name>
<gene>
    <name evidence="2" type="ORF">ARALYDRAFT_680934</name>
</gene>
<keyword evidence="3" id="KW-1185">Reference proteome</keyword>
<feature type="compositionally biased region" description="Basic residues" evidence="1">
    <location>
        <begin position="146"/>
        <end position="159"/>
    </location>
</feature>
<feature type="region of interest" description="Disordered" evidence="1">
    <location>
        <begin position="220"/>
        <end position="255"/>
    </location>
</feature>
<dbReference type="Proteomes" id="UP000008694">
    <property type="component" value="Unassembled WGS sequence"/>
</dbReference>
<dbReference type="EMBL" id="GL348713">
    <property type="protein sequence ID" value="EFH67219.1"/>
    <property type="molecule type" value="Genomic_DNA"/>
</dbReference>
<protein>
    <submittedName>
        <fullName evidence="2">Predicted protein</fullName>
    </submittedName>
</protein>
<accession>D7KHE6</accession>
<evidence type="ECO:0000313" key="2">
    <source>
        <dbReference type="EMBL" id="EFH67219.1"/>
    </source>
</evidence>
<feature type="compositionally biased region" description="Pro residues" evidence="1">
    <location>
        <begin position="45"/>
        <end position="54"/>
    </location>
</feature>
<feature type="region of interest" description="Disordered" evidence="1">
    <location>
        <begin position="1"/>
        <end position="162"/>
    </location>
</feature>
<feature type="compositionally biased region" description="Low complexity" evidence="1">
    <location>
        <begin position="55"/>
        <end position="87"/>
    </location>
</feature>
<dbReference type="AlphaFoldDB" id="D7KHE6"/>
<proteinExistence type="predicted"/>